<dbReference type="InterPro" id="IPR013783">
    <property type="entry name" value="Ig-like_fold"/>
</dbReference>
<feature type="domain" description="Fibronectin type-III" evidence="4">
    <location>
        <begin position="151"/>
        <end position="241"/>
    </location>
</feature>
<dbReference type="PROSITE" id="PS00022">
    <property type="entry name" value="EGF_1"/>
    <property type="match status" value="1"/>
</dbReference>
<evidence type="ECO:0000313" key="7">
    <source>
        <dbReference type="Proteomes" id="UP001159405"/>
    </source>
</evidence>
<evidence type="ECO:0000259" key="5">
    <source>
        <dbReference type="PROSITE" id="PS50948"/>
    </source>
</evidence>
<feature type="domain" description="Apple" evidence="5">
    <location>
        <begin position="274"/>
        <end position="368"/>
    </location>
</feature>
<dbReference type="CDD" id="cd00054">
    <property type="entry name" value="EGF_CA"/>
    <property type="match status" value="1"/>
</dbReference>
<dbReference type="PROSITE" id="PS50853">
    <property type="entry name" value="FN3"/>
    <property type="match status" value="1"/>
</dbReference>
<gene>
    <name evidence="6" type="ORF">PLOB_00008326</name>
</gene>
<feature type="disulfide bond" evidence="1">
    <location>
        <begin position="265"/>
        <end position="274"/>
    </location>
</feature>
<proteinExistence type="predicted"/>
<dbReference type="InterPro" id="IPR003961">
    <property type="entry name" value="FN3_dom"/>
</dbReference>
<dbReference type="EMBL" id="CALNXK010000014">
    <property type="protein sequence ID" value="CAH3046042.1"/>
    <property type="molecule type" value="Genomic_DNA"/>
</dbReference>
<accession>A0ABN8N9N0</accession>
<sequence>MANRLLFYTVEVLLSAVMLWFPVKTSGLQPPSGVNIKAVNGSDFLIISWNNQRDVPFYRILFANPPDEAGPTPVYCLPDNTTCSYCVSNLNTPDVSCITLNSHYTVSNSIELDYEQLVSVRVEACKDLNPDECPQRSEWTNYTIPPGAPSPVRNVHARPLSSNTVEVSWTAPNQTRGTIVLYSVLYKKENEQEMKRVFRNAGKGILTRLSAKTTYKIWVTASTSNREGQRSTLTTVETYADECGSSPCKYNGKCHLYGGSYKCLCEEDWEGPSCEIPEGFYMKGKKCLDAGREGNSSLYSNVSLEFCVKECRAISSCKSFEYGLGYNSSGTFVNTLHIKSLGLCKLQHTSVSHQPLKDCSYDYYEKKPPASSSSDVFLSKASFTGHLALMTFVTAILSLSP</sequence>
<evidence type="ECO:0000313" key="6">
    <source>
        <dbReference type="EMBL" id="CAH3046042.1"/>
    </source>
</evidence>
<evidence type="ECO:0000256" key="1">
    <source>
        <dbReference type="PROSITE-ProRule" id="PRU00076"/>
    </source>
</evidence>
<dbReference type="Proteomes" id="UP001159405">
    <property type="component" value="Unassembled WGS sequence"/>
</dbReference>
<dbReference type="SMART" id="SM00181">
    <property type="entry name" value="EGF"/>
    <property type="match status" value="1"/>
</dbReference>
<dbReference type="SUPFAM" id="SSF57196">
    <property type="entry name" value="EGF/Laminin"/>
    <property type="match status" value="1"/>
</dbReference>
<keyword evidence="1" id="KW-1015">Disulfide bond</keyword>
<dbReference type="Gene3D" id="2.10.25.10">
    <property type="entry name" value="Laminin"/>
    <property type="match status" value="1"/>
</dbReference>
<dbReference type="PROSITE" id="PS50026">
    <property type="entry name" value="EGF_3"/>
    <property type="match status" value="1"/>
</dbReference>
<comment type="caution">
    <text evidence="1">Lacks conserved residue(s) required for the propagation of feature annotation.</text>
</comment>
<name>A0ABN8N9N0_9CNID</name>
<feature type="signal peptide" evidence="2">
    <location>
        <begin position="1"/>
        <end position="27"/>
    </location>
</feature>
<keyword evidence="2" id="KW-0732">Signal</keyword>
<dbReference type="InterPro" id="IPR003609">
    <property type="entry name" value="Pan_app"/>
</dbReference>
<comment type="caution">
    <text evidence="6">The sequence shown here is derived from an EMBL/GenBank/DDBJ whole genome shotgun (WGS) entry which is preliminary data.</text>
</comment>
<dbReference type="InterPro" id="IPR000742">
    <property type="entry name" value="EGF"/>
</dbReference>
<keyword evidence="1" id="KW-0245">EGF-like domain</keyword>
<evidence type="ECO:0008006" key="8">
    <source>
        <dbReference type="Google" id="ProtNLM"/>
    </source>
</evidence>
<organism evidence="6 7">
    <name type="scientific">Porites lobata</name>
    <dbReference type="NCBI Taxonomy" id="104759"/>
    <lineage>
        <taxon>Eukaryota</taxon>
        <taxon>Metazoa</taxon>
        <taxon>Cnidaria</taxon>
        <taxon>Anthozoa</taxon>
        <taxon>Hexacorallia</taxon>
        <taxon>Scleractinia</taxon>
        <taxon>Fungiina</taxon>
        <taxon>Poritidae</taxon>
        <taxon>Porites</taxon>
    </lineage>
</organism>
<dbReference type="CDD" id="cd00063">
    <property type="entry name" value="FN3"/>
    <property type="match status" value="1"/>
</dbReference>
<dbReference type="InterPro" id="IPR036116">
    <property type="entry name" value="FN3_sf"/>
</dbReference>
<evidence type="ECO:0000259" key="4">
    <source>
        <dbReference type="PROSITE" id="PS50853"/>
    </source>
</evidence>
<feature type="domain" description="EGF-like" evidence="3">
    <location>
        <begin position="239"/>
        <end position="275"/>
    </location>
</feature>
<evidence type="ECO:0000259" key="3">
    <source>
        <dbReference type="PROSITE" id="PS50026"/>
    </source>
</evidence>
<dbReference type="Pfam" id="PF00041">
    <property type="entry name" value="fn3"/>
    <property type="match status" value="1"/>
</dbReference>
<feature type="chain" id="PRO_5045076327" description="Fibronectin type-III domain-containing protein" evidence="2">
    <location>
        <begin position="28"/>
        <end position="401"/>
    </location>
</feature>
<evidence type="ECO:0000256" key="2">
    <source>
        <dbReference type="SAM" id="SignalP"/>
    </source>
</evidence>
<dbReference type="SUPFAM" id="SSF49265">
    <property type="entry name" value="Fibronectin type III"/>
    <property type="match status" value="1"/>
</dbReference>
<dbReference type="Gene3D" id="2.60.40.10">
    <property type="entry name" value="Immunoglobulins"/>
    <property type="match status" value="1"/>
</dbReference>
<protein>
    <recommendedName>
        <fullName evidence="8">Fibronectin type-III domain-containing protein</fullName>
    </recommendedName>
</protein>
<dbReference type="SMART" id="SM00060">
    <property type="entry name" value="FN3"/>
    <property type="match status" value="1"/>
</dbReference>
<reference evidence="6 7" key="1">
    <citation type="submission" date="2022-05" db="EMBL/GenBank/DDBJ databases">
        <authorList>
            <consortium name="Genoscope - CEA"/>
            <person name="William W."/>
        </authorList>
    </citation>
    <scope>NUCLEOTIDE SEQUENCE [LARGE SCALE GENOMIC DNA]</scope>
</reference>
<dbReference type="PROSITE" id="PS50948">
    <property type="entry name" value="PAN"/>
    <property type="match status" value="1"/>
</dbReference>
<keyword evidence="7" id="KW-1185">Reference proteome</keyword>